<reference evidence="2 3" key="1">
    <citation type="journal article" date="2019" name="Environ. Microbiol.">
        <title>An active ?-lactamase is a part of an orchestrated cell wall stress resistance network of Bacillus subtilis and related rhizosphere species.</title>
        <authorList>
            <person name="Bucher T."/>
            <person name="Keren-Paz A."/>
            <person name="Hausser J."/>
            <person name="Olender T."/>
            <person name="Cytryn E."/>
            <person name="Kolodkin-Gal I."/>
        </authorList>
    </citation>
    <scope>NUCLEOTIDE SEQUENCE [LARGE SCALE GENOMIC DNA]</scope>
    <source>
        <strain evidence="2 3">I4</strain>
    </source>
</reference>
<keyword evidence="2" id="KW-0255">Endonuclease</keyword>
<comment type="caution">
    <text evidence="2">The sequence shown here is derived from an EMBL/GenBank/DDBJ whole genome shotgun (WGS) entry which is preliminary data.</text>
</comment>
<dbReference type="InterPro" id="IPR004860">
    <property type="entry name" value="LAGLIDADG_dom"/>
</dbReference>
<proteinExistence type="predicted"/>
<gene>
    <name evidence="2" type="ORF">FC678_21380</name>
</gene>
<name>A0A9X8ZDM6_9BACI</name>
<sequence length="298" mass="35032">MIMGKMLGDGGVCIQKKRRGRFRFIHCAADKEWCYYCYSQLNNILPLPEPRYIKTPDTRLKLGYSESYYVQSLTSELNDILQLLWYTKKGKTIPFELLEHTLTPECLAWWYQDDGHLKKSKTKPQKIILSTDSFSKNENYQLIQLLRNKFSLNFSIDGQNRLILYDQPQIFYFLRLIQEHIHLSMIRKLFSVVSKEINKSKRTTISLTSKLSIEKPTKEINQALEHLPVINQIAIKNETYFPYYQNCLSLAQNTLRKSYQVTFSKEQLTLINSIQAITGLKISIIVEWCFLFSLNSRN</sequence>
<feature type="domain" description="Homing endonuclease LAGLIDADG" evidence="1">
    <location>
        <begin position="1"/>
        <end position="161"/>
    </location>
</feature>
<dbReference type="AlphaFoldDB" id="A0A9X8ZDM6"/>
<accession>A0A9X8ZDM6</accession>
<keyword evidence="2" id="KW-0378">Hydrolase</keyword>
<evidence type="ECO:0000259" key="1">
    <source>
        <dbReference type="Pfam" id="PF03161"/>
    </source>
</evidence>
<dbReference type="SUPFAM" id="SSF55608">
    <property type="entry name" value="Homing endonucleases"/>
    <property type="match status" value="1"/>
</dbReference>
<dbReference type="Proteomes" id="UP000309170">
    <property type="component" value="Unassembled WGS sequence"/>
</dbReference>
<dbReference type="Pfam" id="PF03161">
    <property type="entry name" value="LAGLIDADG_2"/>
    <property type="match status" value="1"/>
</dbReference>
<organism evidence="2 3">
    <name type="scientific">Peribacillus simplex</name>
    <dbReference type="NCBI Taxonomy" id="1478"/>
    <lineage>
        <taxon>Bacteria</taxon>
        <taxon>Bacillati</taxon>
        <taxon>Bacillota</taxon>
        <taxon>Bacilli</taxon>
        <taxon>Bacillales</taxon>
        <taxon>Bacillaceae</taxon>
        <taxon>Peribacillus</taxon>
    </lineage>
</organism>
<dbReference type="OrthoDB" id="2351986at2"/>
<dbReference type="InterPro" id="IPR027434">
    <property type="entry name" value="Homing_endonucl"/>
</dbReference>
<evidence type="ECO:0000313" key="3">
    <source>
        <dbReference type="Proteomes" id="UP000309170"/>
    </source>
</evidence>
<evidence type="ECO:0000313" key="2">
    <source>
        <dbReference type="EMBL" id="TKH08084.1"/>
    </source>
</evidence>
<protein>
    <submittedName>
        <fullName evidence="2">Endonuclease</fullName>
    </submittedName>
</protein>
<dbReference type="GO" id="GO:0004519">
    <property type="term" value="F:endonuclease activity"/>
    <property type="evidence" value="ECO:0007669"/>
    <property type="project" value="UniProtKB-KW"/>
</dbReference>
<dbReference type="Gene3D" id="3.10.28.10">
    <property type="entry name" value="Homing endonucleases"/>
    <property type="match status" value="2"/>
</dbReference>
<keyword evidence="2" id="KW-0540">Nuclease</keyword>
<dbReference type="EMBL" id="SZNT01000423">
    <property type="protein sequence ID" value="TKH08084.1"/>
    <property type="molecule type" value="Genomic_DNA"/>
</dbReference>